<evidence type="ECO:0000313" key="10">
    <source>
        <dbReference type="EMBL" id="STX52304.1"/>
    </source>
</evidence>
<organism evidence="10 11">
    <name type="scientific">Legionella busanensis</name>
    <dbReference type="NCBI Taxonomy" id="190655"/>
    <lineage>
        <taxon>Bacteria</taxon>
        <taxon>Pseudomonadati</taxon>
        <taxon>Pseudomonadota</taxon>
        <taxon>Gammaproteobacteria</taxon>
        <taxon>Legionellales</taxon>
        <taxon>Legionellaceae</taxon>
        <taxon>Legionella</taxon>
    </lineage>
</organism>
<dbReference type="InterPro" id="IPR028939">
    <property type="entry name" value="P5C_Rdtase_cat_N"/>
</dbReference>
<dbReference type="InterPro" id="IPR029036">
    <property type="entry name" value="P5CR_dimer"/>
</dbReference>
<gene>
    <name evidence="4 10" type="primary">proC</name>
    <name evidence="10" type="ORF">NCTC13316_02417</name>
</gene>
<evidence type="ECO:0000256" key="6">
    <source>
        <dbReference type="PIRSR" id="PIRSR000193-1"/>
    </source>
</evidence>
<feature type="domain" description="Pyrroline-5-carboxylate reductase dimerisation" evidence="9">
    <location>
        <begin position="155"/>
        <end position="258"/>
    </location>
</feature>
<keyword evidence="4 7" id="KW-0028">Amino-acid biosynthesis</keyword>
<dbReference type="UniPathway" id="UPA00098">
    <property type="reaction ID" value="UER00361"/>
</dbReference>
<keyword evidence="3 4" id="KW-0560">Oxidoreductase</keyword>
<feature type="domain" description="Pyrroline-5-carboxylate reductase catalytic N-terminal" evidence="8">
    <location>
        <begin position="2"/>
        <end position="91"/>
    </location>
</feature>
<dbReference type="PANTHER" id="PTHR11645">
    <property type="entry name" value="PYRROLINE-5-CARBOXYLATE REDUCTASE"/>
    <property type="match status" value="1"/>
</dbReference>
<protein>
    <recommendedName>
        <fullName evidence="4 5">Pyrroline-5-carboxylate reductase</fullName>
        <shortName evidence="4">P5C reductase</shortName>
        <shortName evidence="4">P5CR</shortName>
        <ecNumber evidence="4 5">1.5.1.2</ecNumber>
    </recommendedName>
    <alternativeName>
        <fullName evidence="4">PCA reductase</fullName>
    </alternativeName>
</protein>
<evidence type="ECO:0000256" key="3">
    <source>
        <dbReference type="ARBA" id="ARBA00023002"/>
    </source>
</evidence>
<dbReference type="FunFam" id="1.10.3730.10:FF:000001">
    <property type="entry name" value="Pyrroline-5-carboxylate reductase"/>
    <property type="match status" value="1"/>
</dbReference>
<evidence type="ECO:0000313" key="11">
    <source>
        <dbReference type="Proteomes" id="UP000254794"/>
    </source>
</evidence>
<comment type="catalytic activity">
    <reaction evidence="4 7">
        <text>L-proline + NADP(+) = (S)-1-pyrroline-5-carboxylate + NADPH + 2 H(+)</text>
        <dbReference type="Rhea" id="RHEA:14109"/>
        <dbReference type="ChEBI" id="CHEBI:15378"/>
        <dbReference type="ChEBI" id="CHEBI:17388"/>
        <dbReference type="ChEBI" id="CHEBI:57783"/>
        <dbReference type="ChEBI" id="CHEBI:58349"/>
        <dbReference type="ChEBI" id="CHEBI:60039"/>
        <dbReference type="EC" id="1.5.1.2"/>
    </reaction>
</comment>
<dbReference type="NCBIfam" id="TIGR00112">
    <property type="entry name" value="proC"/>
    <property type="match status" value="1"/>
</dbReference>
<comment type="function">
    <text evidence="4">Catalyzes the reduction of 1-pyrroline-5-carboxylate (PCA) to L-proline.</text>
</comment>
<dbReference type="Gene3D" id="1.10.3730.10">
    <property type="entry name" value="ProC C-terminal domain-like"/>
    <property type="match status" value="1"/>
</dbReference>
<evidence type="ECO:0000256" key="5">
    <source>
        <dbReference type="NCBIfam" id="TIGR00112"/>
    </source>
</evidence>
<keyword evidence="4" id="KW-0963">Cytoplasm</keyword>
<feature type="binding site" evidence="6">
    <location>
        <position position="49"/>
    </location>
    <ligand>
        <name>NADPH</name>
        <dbReference type="ChEBI" id="CHEBI:57783"/>
    </ligand>
</feature>
<comment type="similarity">
    <text evidence="1 4 7">Belongs to the pyrroline-5-carboxylate reductase family.</text>
</comment>
<evidence type="ECO:0000256" key="4">
    <source>
        <dbReference type="HAMAP-Rule" id="MF_01925"/>
    </source>
</evidence>
<dbReference type="SUPFAM" id="SSF48179">
    <property type="entry name" value="6-phosphogluconate dehydrogenase C-terminal domain-like"/>
    <property type="match status" value="1"/>
</dbReference>
<dbReference type="InterPro" id="IPR008927">
    <property type="entry name" value="6-PGluconate_DH-like_C_sf"/>
</dbReference>
<dbReference type="EMBL" id="UGOD01000001">
    <property type="protein sequence ID" value="STX52304.1"/>
    <property type="molecule type" value="Genomic_DNA"/>
</dbReference>
<evidence type="ECO:0000256" key="2">
    <source>
        <dbReference type="ARBA" id="ARBA00022857"/>
    </source>
</evidence>
<evidence type="ECO:0000259" key="8">
    <source>
        <dbReference type="Pfam" id="PF03807"/>
    </source>
</evidence>
<evidence type="ECO:0000259" key="9">
    <source>
        <dbReference type="Pfam" id="PF14748"/>
    </source>
</evidence>
<reference evidence="10 11" key="1">
    <citation type="submission" date="2018-06" db="EMBL/GenBank/DDBJ databases">
        <authorList>
            <consortium name="Pathogen Informatics"/>
            <person name="Doyle S."/>
        </authorList>
    </citation>
    <scope>NUCLEOTIDE SEQUENCE [LARGE SCALE GENOMIC DNA]</scope>
    <source>
        <strain evidence="10 11">NCTC13316</strain>
    </source>
</reference>
<evidence type="ECO:0000256" key="7">
    <source>
        <dbReference type="RuleBase" id="RU003903"/>
    </source>
</evidence>
<dbReference type="PANTHER" id="PTHR11645:SF0">
    <property type="entry name" value="PYRROLINE-5-CARBOXYLATE REDUCTASE 3"/>
    <property type="match status" value="1"/>
</dbReference>
<dbReference type="Proteomes" id="UP000254794">
    <property type="component" value="Unassembled WGS sequence"/>
</dbReference>
<dbReference type="RefSeq" id="WP_115331872.1">
    <property type="nucleotide sequence ID" value="NZ_CAAAHP010000005.1"/>
</dbReference>
<proteinExistence type="inferred from homology"/>
<keyword evidence="11" id="KW-1185">Reference proteome</keyword>
<dbReference type="PIRSF" id="PIRSF000193">
    <property type="entry name" value="Pyrrol-5-carb_rd"/>
    <property type="match status" value="1"/>
</dbReference>
<feature type="binding site" evidence="6">
    <location>
        <begin position="6"/>
        <end position="11"/>
    </location>
    <ligand>
        <name>NADP(+)</name>
        <dbReference type="ChEBI" id="CHEBI:58349"/>
    </ligand>
</feature>
<comment type="catalytic activity">
    <reaction evidence="4">
        <text>L-proline + NAD(+) = (S)-1-pyrroline-5-carboxylate + NADH + 2 H(+)</text>
        <dbReference type="Rhea" id="RHEA:14105"/>
        <dbReference type="ChEBI" id="CHEBI:15378"/>
        <dbReference type="ChEBI" id="CHEBI:17388"/>
        <dbReference type="ChEBI" id="CHEBI:57540"/>
        <dbReference type="ChEBI" id="CHEBI:57945"/>
        <dbReference type="ChEBI" id="CHEBI:60039"/>
        <dbReference type="EC" id="1.5.1.2"/>
    </reaction>
</comment>
<dbReference type="GO" id="GO:0004735">
    <property type="term" value="F:pyrroline-5-carboxylate reductase activity"/>
    <property type="evidence" value="ECO:0007669"/>
    <property type="project" value="UniProtKB-UniRule"/>
</dbReference>
<dbReference type="HAMAP" id="MF_01925">
    <property type="entry name" value="P5C_reductase"/>
    <property type="match status" value="1"/>
</dbReference>
<keyword evidence="4 7" id="KW-0641">Proline biosynthesis</keyword>
<dbReference type="InterPro" id="IPR053790">
    <property type="entry name" value="P5CR-like_CS"/>
</dbReference>
<accession>A0A378JM65</accession>
<dbReference type="Gene3D" id="3.40.50.720">
    <property type="entry name" value="NAD(P)-binding Rossmann-like Domain"/>
    <property type="match status" value="1"/>
</dbReference>
<dbReference type="GO" id="GO:0055129">
    <property type="term" value="P:L-proline biosynthetic process"/>
    <property type="evidence" value="ECO:0007669"/>
    <property type="project" value="UniProtKB-UniRule"/>
</dbReference>
<keyword evidence="2 4" id="KW-0521">NADP</keyword>
<dbReference type="Pfam" id="PF03807">
    <property type="entry name" value="F420_oxidored"/>
    <property type="match status" value="1"/>
</dbReference>
<sequence length="263" mass="27952">MKICFIGYGNLAKALISGLSQNKNLELFATSPSLPIAVNEVGVKTHFSNTAFISIADVIILAVKPAQITAVLTEIGKLLPQDSLLISLAAGINLNKLASFCKSKQAIVRCMPNTPIAVGKGASAFIANNDVQPKQKILVENLFKPLSVTAWLNKEEEINAITALSGSGPAYIFLFLEALINAGEKLGLSSSIAHSFAKQTAIGALSLIENSTLPLQQLRQDVTSKGGTTAAALAILEKRDFSEVIFQALKAAYDRAKEIEEAQ</sequence>
<comment type="subcellular location">
    <subcellularLocation>
        <location evidence="4">Cytoplasm</location>
    </subcellularLocation>
</comment>
<dbReference type="Pfam" id="PF14748">
    <property type="entry name" value="P5CR_dimer"/>
    <property type="match status" value="1"/>
</dbReference>
<feature type="binding site" evidence="6">
    <location>
        <begin position="62"/>
        <end position="65"/>
    </location>
    <ligand>
        <name>NADP(+)</name>
        <dbReference type="ChEBI" id="CHEBI:58349"/>
    </ligand>
</feature>
<dbReference type="AlphaFoldDB" id="A0A378JM65"/>
<dbReference type="InterPro" id="IPR036291">
    <property type="entry name" value="NAD(P)-bd_dom_sf"/>
</dbReference>
<dbReference type="PROSITE" id="PS00521">
    <property type="entry name" value="P5CR"/>
    <property type="match status" value="1"/>
</dbReference>
<dbReference type="SUPFAM" id="SSF51735">
    <property type="entry name" value="NAD(P)-binding Rossmann-fold domains"/>
    <property type="match status" value="1"/>
</dbReference>
<evidence type="ECO:0000256" key="1">
    <source>
        <dbReference type="ARBA" id="ARBA00005525"/>
    </source>
</evidence>
<dbReference type="InterPro" id="IPR000304">
    <property type="entry name" value="Pyrroline-COOH_reductase"/>
</dbReference>
<name>A0A378JM65_9GAMM</name>
<dbReference type="OrthoDB" id="9805754at2"/>
<dbReference type="EC" id="1.5.1.2" evidence="4 5"/>
<dbReference type="GO" id="GO:0005737">
    <property type="term" value="C:cytoplasm"/>
    <property type="evidence" value="ECO:0007669"/>
    <property type="project" value="UniProtKB-SubCell"/>
</dbReference>
<comment type="pathway">
    <text evidence="4 7">Amino-acid biosynthesis; L-proline biosynthesis; L-proline from L-glutamate 5-semialdehyde: step 1/1.</text>
</comment>